<dbReference type="FunFam" id="1.10.10.10:FF:000576">
    <property type="entry name" value="Transcriptional regulator HosA"/>
    <property type="match status" value="1"/>
</dbReference>
<dbReference type="InterPro" id="IPR036388">
    <property type="entry name" value="WH-like_DNA-bd_sf"/>
</dbReference>
<protein>
    <submittedName>
        <fullName evidence="3">DNA-binding MarR family transcriptional regulator</fullName>
    </submittedName>
</protein>
<dbReference type="GO" id="GO:0003677">
    <property type="term" value="F:DNA binding"/>
    <property type="evidence" value="ECO:0007669"/>
    <property type="project" value="UniProtKB-KW"/>
</dbReference>
<dbReference type="SUPFAM" id="SSF46785">
    <property type="entry name" value="Winged helix' DNA-binding domain"/>
    <property type="match status" value="1"/>
</dbReference>
<reference evidence="3 4" key="1">
    <citation type="submission" date="2020-07" db="EMBL/GenBank/DDBJ databases">
        <title>Sequencing the genomes of 1000 actinobacteria strains.</title>
        <authorList>
            <person name="Klenk H.-P."/>
        </authorList>
    </citation>
    <scope>NUCLEOTIDE SEQUENCE [LARGE SCALE GENOMIC DNA]</scope>
    <source>
        <strain evidence="3 4">DSM 42178</strain>
    </source>
</reference>
<evidence type="ECO:0000256" key="1">
    <source>
        <dbReference type="SAM" id="MobiDB-lite"/>
    </source>
</evidence>
<organism evidence="3 4">
    <name type="scientific">Allostreptomyces psammosilenae</name>
    <dbReference type="NCBI Taxonomy" id="1892865"/>
    <lineage>
        <taxon>Bacteria</taxon>
        <taxon>Bacillati</taxon>
        <taxon>Actinomycetota</taxon>
        <taxon>Actinomycetes</taxon>
        <taxon>Kitasatosporales</taxon>
        <taxon>Streptomycetaceae</taxon>
        <taxon>Allostreptomyces</taxon>
    </lineage>
</organism>
<dbReference type="InterPro" id="IPR036390">
    <property type="entry name" value="WH_DNA-bd_sf"/>
</dbReference>
<evidence type="ECO:0000259" key="2">
    <source>
        <dbReference type="PROSITE" id="PS50995"/>
    </source>
</evidence>
<dbReference type="InterPro" id="IPR000835">
    <property type="entry name" value="HTH_MarR-typ"/>
</dbReference>
<dbReference type="GO" id="GO:0003700">
    <property type="term" value="F:DNA-binding transcription factor activity"/>
    <property type="evidence" value="ECO:0007669"/>
    <property type="project" value="InterPro"/>
</dbReference>
<sequence>MPPVDLSTHPGHLARRMQQAHALLWSTMVSEETTSPQFAVLNTLVEKPEIDQRTLSECVHLDRSTIADVVARLARRGLLVRVRDPQDLRRNVLRLTEEGVRVHRRLVTRTARMNRVFLAPLGPEERETLMRLMARVADAAEELRDPEATAAREPRPTRVTDEAEVADGAGPESGRGDAGETAESAAGG</sequence>
<dbReference type="GO" id="GO:0006950">
    <property type="term" value="P:response to stress"/>
    <property type="evidence" value="ECO:0007669"/>
    <property type="project" value="TreeGrafter"/>
</dbReference>
<dbReference type="SMART" id="SM00347">
    <property type="entry name" value="HTH_MARR"/>
    <property type="match status" value="1"/>
</dbReference>
<dbReference type="PANTHER" id="PTHR33164:SF95">
    <property type="entry name" value="TRANSCRIPTIONAL REGULATOR"/>
    <property type="match status" value="1"/>
</dbReference>
<feature type="region of interest" description="Disordered" evidence="1">
    <location>
        <begin position="141"/>
        <end position="188"/>
    </location>
</feature>
<name>A0A853A357_9ACTN</name>
<dbReference type="Pfam" id="PF01047">
    <property type="entry name" value="MarR"/>
    <property type="match status" value="1"/>
</dbReference>
<dbReference type="Gene3D" id="1.10.10.10">
    <property type="entry name" value="Winged helix-like DNA-binding domain superfamily/Winged helix DNA-binding domain"/>
    <property type="match status" value="1"/>
</dbReference>
<accession>A0A853A357</accession>
<dbReference type="PANTHER" id="PTHR33164">
    <property type="entry name" value="TRANSCRIPTIONAL REGULATOR, MARR FAMILY"/>
    <property type="match status" value="1"/>
</dbReference>
<dbReference type="InterPro" id="IPR039422">
    <property type="entry name" value="MarR/SlyA-like"/>
</dbReference>
<proteinExistence type="predicted"/>
<dbReference type="Proteomes" id="UP000567795">
    <property type="component" value="Unassembled WGS sequence"/>
</dbReference>
<dbReference type="PRINTS" id="PR00598">
    <property type="entry name" value="HTHMARR"/>
</dbReference>
<keyword evidence="3" id="KW-0238">DNA-binding</keyword>
<evidence type="ECO:0000313" key="3">
    <source>
        <dbReference type="EMBL" id="NYI05151.1"/>
    </source>
</evidence>
<feature type="domain" description="HTH marR-type" evidence="2">
    <location>
        <begin position="1"/>
        <end position="138"/>
    </location>
</feature>
<keyword evidence="4" id="KW-1185">Reference proteome</keyword>
<feature type="compositionally biased region" description="Basic and acidic residues" evidence="1">
    <location>
        <begin position="141"/>
        <end position="161"/>
    </location>
</feature>
<evidence type="ECO:0000313" key="4">
    <source>
        <dbReference type="Proteomes" id="UP000567795"/>
    </source>
</evidence>
<gene>
    <name evidence="3" type="ORF">FHU37_002094</name>
</gene>
<dbReference type="AlphaFoldDB" id="A0A853A357"/>
<dbReference type="PROSITE" id="PS50995">
    <property type="entry name" value="HTH_MARR_2"/>
    <property type="match status" value="1"/>
</dbReference>
<dbReference type="EMBL" id="JACBZD010000001">
    <property type="protein sequence ID" value="NYI05151.1"/>
    <property type="molecule type" value="Genomic_DNA"/>
</dbReference>
<comment type="caution">
    <text evidence="3">The sequence shown here is derived from an EMBL/GenBank/DDBJ whole genome shotgun (WGS) entry which is preliminary data.</text>
</comment>